<proteinExistence type="inferred from homology"/>
<keyword evidence="7 8" id="KW-0472">Membrane</keyword>
<feature type="transmembrane region" description="Helical" evidence="8">
    <location>
        <begin position="174"/>
        <end position="198"/>
    </location>
</feature>
<feature type="transmembrane region" description="Helical" evidence="8">
    <location>
        <begin position="20"/>
        <end position="40"/>
    </location>
</feature>
<dbReference type="InterPro" id="IPR043429">
    <property type="entry name" value="ArtM/GltK/GlnP/TcyL/YhdX-like"/>
</dbReference>
<dbReference type="InterPro" id="IPR010065">
    <property type="entry name" value="AA_ABC_transptr_permease_3TM"/>
</dbReference>
<evidence type="ECO:0000313" key="10">
    <source>
        <dbReference type="EMBL" id="RGQ35440.1"/>
    </source>
</evidence>
<evidence type="ECO:0000256" key="4">
    <source>
        <dbReference type="ARBA" id="ARBA00022692"/>
    </source>
</evidence>
<keyword evidence="3" id="KW-1003">Cell membrane</keyword>
<gene>
    <name evidence="10" type="ORF">DWY99_12640</name>
</gene>
<keyword evidence="4 8" id="KW-0812">Transmembrane</keyword>
<evidence type="ECO:0000256" key="2">
    <source>
        <dbReference type="ARBA" id="ARBA00022448"/>
    </source>
</evidence>
<accession>A0A412AUV8</accession>
<comment type="subcellular location">
    <subcellularLocation>
        <location evidence="1 8">Cell membrane</location>
        <topology evidence="1 8">Multi-pass membrane protein</topology>
    </subcellularLocation>
</comment>
<dbReference type="AlphaFoldDB" id="A0A412AUV8"/>
<dbReference type="GO" id="GO:0043190">
    <property type="term" value="C:ATP-binding cassette (ABC) transporter complex"/>
    <property type="evidence" value="ECO:0007669"/>
    <property type="project" value="InterPro"/>
</dbReference>
<keyword evidence="5" id="KW-0029">Amino-acid transport</keyword>
<feature type="transmembrane region" description="Helical" evidence="8">
    <location>
        <begin position="52"/>
        <end position="73"/>
    </location>
</feature>
<evidence type="ECO:0000256" key="7">
    <source>
        <dbReference type="ARBA" id="ARBA00023136"/>
    </source>
</evidence>
<sequence length="213" mass="24150">MNYQVLLTEMLQGTLMTLRIFFSTLVFALPLGLLVSLGRMSKIKIINWPVRLFILIMRGTPLMLQLLFVFYGLKPLFGIQFDRVIAAQVAFALNYAAYFAEIYRGGIESIPDGQYEAAKVLGFNKKQTFFRIILPQVVKRIIPPMGNEFITLVKDTSLAQVIAVVELLKVTNNWVSSAVSMVPFVIAAVFYLVMNGVVTRCFTIAEKRLSYYR</sequence>
<name>A0A412AUV8_9FIRM</name>
<organism evidence="10 11">
    <name type="scientific">[Clostridium] leptum</name>
    <dbReference type="NCBI Taxonomy" id="1535"/>
    <lineage>
        <taxon>Bacteria</taxon>
        <taxon>Bacillati</taxon>
        <taxon>Bacillota</taxon>
        <taxon>Clostridia</taxon>
        <taxon>Eubacteriales</taxon>
        <taxon>Oscillospiraceae</taxon>
        <taxon>Oscillospiraceae incertae sedis</taxon>
    </lineage>
</organism>
<evidence type="ECO:0000313" key="11">
    <source>
        <dbReference type="Proteomes" id="UP000284751"/>
    </source>
</evidence>
<evidence type="ECO:0000256" key="8">
    <source>
        <dbReference type="RuleBase" id="RU363032"/>
    </source>
</evidence>
<protein>
    <submittedName>
        <fullName evidence="10">Amino acid ABC transporter permease</fullName>
    </submittedName>
</protein>
<reference evidence="10 11" key="1">
    <citation type="submission" date="2018-08" db="EMBL/GenBank/DDBJ databases">
        <title>A genome reference for cultivated species of the human gut microbiota.</title>
        <authorList>
            <person name="Zou Y."/>
            <person name="Xue W."/>
            <person name="Luo G."/>
        </authorList>
    </citation>
    <scope>NUCLEOTIDE SEQUENCE [LARGE SCALE GENOMIC DNA]</scope>
    <source>
        <strain evidence="10 11">AF28-26</strain>
    </source>
</reference>
<dbReference type="EMBL" id="QRTC01000066">
    <property type="protein sequence ID" value="RGQ35440.1"/>
    <property type="molecule type" value="Genomic_DNA"/>
</dbReference>
<dbReference type="NCBIfam" id="TIGR01726">
    <property type="entry name" value="HEQRo_perm_3TM"/>
    <property type="match status" value="1"/>
</dbReference>
<dbReference type="PROSITE" id="PS50928">
    <property type="entry name" value="ABC_TM1"/>
    <property type="match status" value="1"/>
</dbReference>
<keyword evidence="6 8" id="KW-1133">Transmembrane helix</keyword>
<evidence type="ECO:0000256" key="5">
    <source>
        <dbReference type="ARBA" id="ARBA00022970"/>
    </source>
</evidence>
<dbReference type="Gene3D" id="1.10.3720.10">
    <property type="entry name" value="MetI-like"/>
    <property type="match status" value="1"/>
</dbReference>
<dbReference type="SUPFAM" id="SSF161098">
    <property type="entry name" value="MetI-like"/>
    <property type="match status" value="1"/>
</dbReference>
<dbReference type="Proteomes" id="UP000284751">
    <property type="component" value="Unassembled WGS sequence"/>
</dbReference>
<comment type="similarity">
    <text evidence="8">Belongs to the binding-protein-dependent transport system permease family.</text>
</comment>
<dbReference type="GO" id="GO:0022857">
    <property type="term" value="F:transmembrane transporter activity"/>
    <property type="evidence" value="ECO:0007669"/>
    <property type="project" value="InterPro"/>
</dbReference>
<evidence type="ECO:0000259" key="9">
    <source>
        <dbReference type="PROSITE" id="PS50928"/>
    </source>
</evidence>
<dbReference type="InterPro" id="IPR035906">
    <property type="entry name" value="MetI-like_sf"/>
</dbReference>
<comment type="caution">
    <text evidence="10">The sequence shown here is derived from an EMBL/GenBank/DDBJ whole genome shotgun (WGS) entry which is preliminary data.</text>
</comment>
<keyword evidence="2 8" id="KW-0813">Transport</keyword>
<dbReference type="PANTHER" id="PTHR30614:SF0">
    <property type="entry name" value="L-CYSTINE TRANSPORT SYSTEM PERMEASE PROTEIN TCYL"/>
    <property type="match status" value="1"/>
</dbReference>
<dbReference type="InterPro" id="IPR000515">
    <property type="entry name" value="MetI-like"/>
</dbReference>
<dbReference type="PANTHER" id="PTHR30614">
    <property type="entry name" value="MEMBRANE COMPONENT OF AMINO ACID ABC TRANSPORTER"/>
    <property type="match status" value="1"/>
</dbReference>
<dbReference type="Pfam" id="PF00528">
    <property type="entry name" value="BPD_transp_1"/>
    <property type="match status" value="1"/>
</dbReference>
<feature type="domain" description="ABC transmembrane type-1" evidence="9">
    <location>
        <begin position="14"/>
        <end position="194"/>
    </location>
</feature>
<dbReference type="CDD" id="cd06261">
    <property type="entry name" value="TM_PBP2"/>
    <property type="match status" value="1"/>
</dbReference>
<dbReference type="GO" id="GO:0006865">
    <property type="term" value="P:amino acid transport"/>
    <property type="evidence" value="ECO:0007669"/>
    <property type="project" value="UniProtKB-KW"/>
</dbReference>
<evidence type="ECO:0000256" key="6">
    <source>
        <dbReference type="ARBA" id="ARBA00022989"/>
    </source>
</evidence>
<evidence type="ECO:0000256" key="1">
    <source>
        <dbReference type="ARBA" id="ARBA00004651"/>
    </source>
</evidence>
<evidence type="ECO:0000256" key="3">
    <source>
        <dbReference type="ARBA" id="ARBA00022475"/>
    </source>
</evidence>